<dbReference type="PANTHER" id="PTHR37049:SF4">
    <property type="entry name" value="RHODANESE DOMAIN-CONTAINING PROTEIN"/>
    <property type="match status" value="1"/>
</dbReference>
<organism evidence="5 6">
    <name type="scientific">Drechmeria coniospora</name>
    <name type="common">Nematophagous fungus</name>
    <name type="synonym">Meria coniospora</name>
    <dbReference type="NCBI Taxonomy" id="98403"/>
    <lineage>
        <taxon>Eukaryota</taxon>
        <taxon>Fungi</taxon>
        <taxon>Dikarya</taxon>
        <taxon>Ascomycota</taxon>
        <taxon>Pezizomycotina</taxon>
        <taxon>Sordariomycetes</taxon>
        <taxon>Hypocreomycetidae</taxon>
        <taxon>Hypocreales</taxon>
        <taxon>Ophiocordycipitaceae</taxon>
        <taxon>Drechmeria</taxon>
    </lineage>
</organism>
<dbReference type="InterPro" id="IPR005151">
    <property type="entry name" value="Tail-specific_protease"/>
</dbReference>
<evidence type="ECO:0000259" key="3">
    <source>
        <dbReference type="Pfam" id="PF03572"/>
    </source>
</evidence>
<dbReference type="GeneID" id="63714606"/>
<evidence type="ECO:0000256" key="1">
    <source>
        <dbReference type="SAM" id="MobiDB-lite"/>
    </source>
</evidence>
<dbReference type="Pfam" id="PF23658">
    <property type="entry name" value="PDZ_CPAF_rel"/>
    <property type="match status" value="1"/>
</dbReference>
<comment type="caution">
    <text evidence="5">The sequence shown here is derived from an EMBL/GenBank/DDBJ whole genome shotgun (WGS) entry which is preliminary data.</text>
</comment>
<evidence type="ECO:0000313" key="5">
    <source>
        <dbReference type="EMBL" id="KYK60825.1"/>
    </source>
</evidence>
<gene>
    <name evidence="5" type="ORF">DCS_01963</name>
</gene>
<evidence type="ECO:0000313" key="6">
    <source>
        <dbReference type="Proteomes" id="UP000076580"/>
    </source>
</evidence>
<proteinExistence type="predicted"/>
<dbReference type="InterPro" id="IPR056186">
    <property type="entry name" value="PDZ_CPAF-rel"/>
</dbReference>
<keyword evidence="2" id="KW-0732">Signal</keyword>
<evidence type="ECO:0000256" key="2">
    <source>
        <dbReference type="SAM" id="SignalP"/>
    </source>
</evidence>
<sequence length="810" mass="89531">MHNGRFVATGLVLAAAAAAAAVTSRSTNACAEVSDSWRQHIDSRREGPPTSDTAYKADPPPGYPFPAYDVFANLAEVRRKLVAKEYGGEYAFQVDLLETVFEPGHDSHFQFMPDLLAKAVTWIRIGSIVSVSEDGTSPPVIKRHSHVEKSPDTAPIITAINGIDAASFIESIAANGTEWTDVDAGYNSMFFQRSTHSKFGVMGNFAYAFNNIGVKYPGPMTRFTYEGYQESERVANMAVLNENWRYLRDGVAVYDMFCSQKYNPRDIPQKHPYIYTFPSLPAANDSKFPEYPVPEMATSDLIVSGYYLKGDGLEDVAVLSLTTFNSNKPTEFQSVCRDFLEKAAKDGKTKLVIDVQSNIGGLSLQAIDLLHQVAPDVEEDYYFRNKISEEALALASSTEERIADVDPLTTKDTYAAWDWSLWYTNYRFGVNTENGKFEKFDDKFSPHLFKGTNYTSLYRWDLNEPLVTTNKKYGIGMEITGHGQLATAGVLRFHPENIVIIHDGVCNSACAFFSEQLSAHGVKTIAMGGRPKPSPMQGAGGSKGGLLIPFRSLYEAVQRAKDSTADPERSSVLERFSDAPIRRSAYATVNSADWIQEKHIKDGMPTQFVTSNADCRLYWTMPMMLEGSEVWKAAANAAFNGAKCAYGGIKNHPTKNRCNEIKNLELGIKLSNDPNSGTEDEIGVDIEGPNNGHAVVSIARSPEPGFNTWVKVGFGSETMNIRDIRKLHLTATGILWGKNDDTSNEFTVQDIQLRAQCADGNFNVTNDKLVNVNRRYGHPGGVLIEPLITRTVATFKVAVKDWQISDDSSK</sequence>
<dbReference type="GO" id="GO:0006508">
    <property type="term" value="P:proteolysis"/>
    <property type="evidence" value="ECO:0007669"/>
    <property type="project" value="InterPro"/>
</dbReference>
<feature type="domain" description="Tail specific protease" evidence="3">
    <location>
        <begin position="315"/>
        <end position="400"/>
    </location>
</feature>
<dbReference type="STRING" id="98403.A0A151GUP2"/>
<feature type="signal peptide" evidence="2">
    <location>
        <begin position="1"/>
        <end position="19"/>
    </location>
</feature>
<dbReference type="SUPFAM" id="SSF52096">
    <property type="entry name" value="ClpP/crotonase"/>
    <property type="match status" value="1"/>
</dbReference>
<dbReference type="Pfam" id="PF03572">
    <property type="entry name" value="Peptidase_S41"/>
    <property type="match status" value="1"/>
</dbReference>
<dbReference type="InParanoid" id="A0A151GUP2"/>
<dbReference type="PANTHER" id="PTHR37049">
    <property type="entry name" value="PEPTIDASE S41 FAMILY PROTEIN"/>
    <property type="match status" value="1"/>
</dbReference>
<accession>A0A151GUP2</accession>
<feature type="compositionally biased region" description="Basic and acidic residues" evidence="1">
    <location>
        <begin position="37"/>
        <end position="47"/>
    </location>
</feature>
<dbReference type="GO" id="GO:0008236">
    <property type="term" value="F:serine-type peptidase activity"/>
    <property type="evidence" value="ECO:0007669"/>
    <property type="project" value="InterPro"/>
</dbReference>
<dbReference type="Proteomes" id="UP000076580">
    <property type="component" value="Chromosome 01"/>
</dbReference>
<dbReference type="Gene3D" id="3.90.226.10">
    <property type="entry name" value="2-enoyl-CoA Hydratase, Chain A, domain 1"/>
    <property type="match status" value="1"/>
</dbReference>
<evidence type="ECO:0000259" key="4">
    <source>
        <dbReference type="Pfam" id="PF23658"/>
    </source>
</evidence>
<feature type="chain" id="PRO_5007580925" evidence="2">
    <location>
        <begin position="20"/>
        <end position="810"/>
    </location>
</feature>
<dbReference type="InterPro" id="IPR029045">
    <property type="entry name" value="ClpP/crotonase-like_dom_sf"/>
</dbReference>
<reference evidence="5 6" key="1">
    <citation type="journal article" date="2016" name="Sci. Rep.">
        <title>Insights into Adaptations to a Near-Obligate Nematode Endoparasitic Lifestyle from the Finished Genome of Drechmeria coniospora.</title>
        <authorList>
            <person name="Zhang L."/>
            <person name="Zhou Z."/>
            <person name="Guo Q."/>
            <person name="Fokkens L."/>
            <person name="Miskei M."/>
            <person name="Pocsi I."/>
            <person name="Zhang W."/>
            <person name="Chen M."/>
            <person name="Wang L."/>
            <person name="Sun Y."/>
            <person name="Donzelli B.G."/>
            <person name="Gibson D.M."/>
            <person name="Nelson D.R."/>
            <person name="Luo J.G."/>
            <person name="Rep M."/>
            <person name="Liu H."/>
            <person name="Yang S."/>
            <person name="Wang J."/>
            <person name="Krasnoff S.B."/>
            <person name="Xu Y."/>
            <person name="Molnar I."/>
            <person name="Lin M."/>
        </authorList>
    </citation>
    <scope>NUCLEOTIDE SEQUENCE [LARGE SCALE GENOMIC DNA]</scope>
    <source>
        <strain evidence="5 6">ARSEF 6962</strain>
    </source>
</reference>
<dbReference type="InterPro" id="IPR052766">
    <property type="entry name" value="S41A_metabolite_peptidase"/>
</dbReference>
<dbReference type="AlphaFoldDB" id="A0A151GUP2"/>
<dbReference type="EMBL" id="LAYC01000001">
    <property type="protein sequence ID" value="KYK60825.1"/>
    <property type="molecule type" value="Genomic_DNA"/>
</dbReference>
<name>A0A151GUP2_DRECN</name>
<keyword evidence="6" id="KW-1185">Reference proteome</keyword>
<feature type="domain" description="CPAF-like PDZ" evidence="4">
    <location>
        <begin position="124"/>
        <end position="243"/>
    </location>
</feature>
<dbReference type="RefSeq" id="XP_040660177.1">
    <property type="nucleotide sequence ID" value="XM_040799294.1"/>
</dbReference>
<protein>
    <submittedName>
        <fullName evidence="5">Uncharacterized protein</fullName>
    </submittedName>
</protein>
<feature type="region of interest" description="Disordered" evidence="1">
    <location>
        <begin position="37"/>
        <end position="60"/>
    </location>
</feature>